<dbReference type="PANTHER" id="PTHR11614">
    <property type="entry name" value="PHOSPHOLIPASE-RELATED"/>
    <property type="match status" value="1"/>
</dbReference>
<dbReference type="STRING" id="1392247.A0A3N4L0A7"/>
<dbReference type="EMBL" id="ML119109">
    <property type="protein sequence ID" value="RPB16254.1"/>
    <property type="molecule type" value="Genomic_DNA"/>
</dbReference>
<dbReference type="FunCoup" id="A0A3N4L0A7">
    <property type="interactions" value="383"/>
</dbReference>
<dbReference type="Pfam" id="PF12146">
    <property type="entry name" value="Hydrolase_4"/>
    <property type="match status" value="1"/>
</dbReference>
<sequence length="299" mass="32997">MADNTEESTKHFRDGTDVYTKLWKATSEPVAHIFFLHGFSDHCNAYYTFPSFMASRGIELFSFDQRGWGRTSPLKSQYGHSGGTSQILADIDDLLSSRLAERPNIPCFLVGHSMGGGIALTYALQGSHKDKLAGTIVWSPMLELADKPLALAVYAGKFGARIMPNKQMVQKLPAEYMSRDKSVCDDFANDPLCHDTGTLIGISDMLTRGENLMKANFSAGFTPDKPILVLHGSGDKVTSHDASKKFTEDLLKIKDKTFSSYDGWYHKMHAEPGEDRITFATNVSDWILARATPGATSKL</sequence>
<gene>
    <name evidence="2" type="ORF">P167DRAFT_570497</name>
</gene>
<dbReference type="Gene3D" id="3.40.50.1820">
    <property type="entry name" value="alpha/beta hydrolase"/>
    <property type="match status" value="1"/>
</dbReference>
<proteinExistence type="predicted"/>
<dbReference type="InterPro" id="IPR022742">
    <property type="entry name" value="Hydrolase_4"/>
</dbReference>
<protein>
    <submittedName>
        <fullName evidence="2">Alpha/beta-hydrolase</fullName>
    </submittedName>
</protein>
<dbReference type="InterPro" id="IPR051044">
    <property type="entry name" value="MAG_DAG_Lipase"/>
</dbReference>
<feature type="domain" description="Serine aminopeptidase S33" evidence="1">
    <location>
        <begin position="28"/>
        <end position="272"/>
    </location>
</feature>
<organism evidence="2 3">
    <name type="scientific">Morchella conica CCBAS932</name>
    <dbReference type="NCBI Taxonomy" id="1392247"/>
    <lineage>
        <taxon>Eukaryota</taxon>
        <taxon>Fungi</taxon>
        <taxon>Dikarya</taxon>
        <taxon>Ascomycota</taxon>
        <taxon>Pezizomycotina</taxon>
        <taxon>Pezizomycetes</taxon>
        <taxon>Pezizales</taxon>
        <taxon>Morchellaceae</taxon>
        <taxon>Morchella</taxon>
    </lineage>
</organism>
<dbReference type="GO" id="GO:0016787">
    <property type="term" value="F:hydrolase activity"/>
    <property type="evidence" value="ECO:0007669"/>
    <property type="project" value="UniProtKB-KW"/>
</dbReference>
<evidence type="ECO:0000313" key="3">
    <source>
        <dbReference type="Proteomes" id="UP000277580"/>
    </source>
</evidence>
<evidence type="ECO:0000259" key="1">
    <source>
        <dbReference type="Pfam" id="PF12146"/>
    </source>
</evidence>
<keyword evidence="3" id="KW-1185">Reference proteome</keyword>
<dbReference type="InterPro" id="IPR029058">
    <property type="entry name" value="AB_hydrolase_fold"/>
</dbReference>
<dbReference type="OrthoDB" id="10249433at2759"/>
<dbReference type="PRINTS" id="PR00111">
    <property type="entry name" value="ABHYDROLASE"/>
</dbReference>
<accession>A0A3N4L0A7</accession>
<name>A0A3N4L0A7_9PEZI</name>
<dbReference type="InParanoid" id="A0A3N4L0A7"/>
<reference evidence="2 3" key="1">
    <citation type="journal article" date="2018" name="Nat. Ecol. Evol.">
        <title>Pezizomycetes genomes reveal the molecular basis of ectomycorrhizal truffle lifestyle.</title>
        <authorList>
            <person name="Murat C."/>
            <person name="Payen T."/>
            <person name="Noel B."/>
            <person name="Kuo A."/>
            <person name="Morin E."/>
            <person name="Chen J."/>
            <person name="Kohler A."/>
            <person name="Krizsan K."/>
            <person name="Balestrini R."/>
            <person name="Da Silva C."/>
            <person name="Montanini B."/>
            <person name="Hainaut M."/>
            <person name="Levati E."/>
            <person name="Barry K.W."/>
            <person name="Belfiori B."/>
            <person name="Cichocki N."/>
            <person name="Clum A."/>
            <person name="Dockter R.B."/>
            <person name="Fauchery L."/>
            <person name="Guy J."/>
            <person name="Iotti M."/>
            <person name="Le Tacon F."/>
            <person name="Lindquist E.A."/>
            <person name="Lipzen A."/>
            <person name="Malagnac F."/>
            <person name="Mello A."/>
            <person name="Molinier V."/>
            <person name="Miyauchi S."/>
            <person name="Poulain J."/>
            <person name="Riccioni C."/>
            <person name="Rubini A."/>
            <person name="Sitrit Y."/>
            <person name="Splivallo R."/>
            <person name="Traeger S."/>
            <person name="Wang M."/>
            <person name="Zifcakova L."/>
            <person name="Wipf D."/>
            <person name="Zambonelli A."/>
            <person name="Paolocci F."/>
            <person name="Nowrousian M."/>
            <person name="Ottonello S."/>
            <person name="Baldrian P."/>
            <person name="Spatafora J.W."/>
            <person name="Henrissat B."/>
            <person name="Nagy L.G."/>
            <person name="Aury J.M."/>
            <person name="Wincker P."/>
            <person name="Grigoriev I.V."/>
            <person name="Bonfante P."/>
            <person name="Martin F.M."/>
        </authorList>
    </citation>
    <scope>NUCLEOTIDE SEQUENCE [LARGE SCALE GENOMIC DNA]</scope>
    <source>
        <strain evidence="2 3">CCBAS932</strain>
    </source>
</reference>
<dbReference type="Proteomes" id="UP000277580">
    <property type="component" value="Unassembled WGS sequence"/>
</dbReference>
<dbReference type="SUPFAM" id="SSF53474">
    <property type="entry name" value="alpha/beta-Hydrolases"/>
    <property type="match status" value="1"/>
</dbReference>
<dbReference type="InterPro" id="IPR000073">
    <property type="entry name" value="AB_hydrolase_1"/>
</dbReference>
<evidence type="ECO:0000313" key="2">
    <source>
        <dbReference type="EMBL" id="RPB16254.1"/>
    </source>
</evidence>
<keyword evidence="2" id="KW-0378">Hydrolase</keyword>
<dbReference type="AlphaFoldDB" id="A0A3N4L0A7"/>